<dbReference type="PANTHER" id="PTHR31973">
    <property type="entry name" value="POLYPROTEIN, PUTATIVE-RELATED"/>
    <property type="match status" value="1"/>
</dbReference>
<evidence type="ECO:0000259" key="2">
    <source>
        <dbReference type="Pfam" id="PF03108"/>
    </source>
</evidence>
<feature type="region of interest" description="Disordered" evidence="1">
    <location>
        <begin position="169"/>
        <end position="202"/>
    </location>
</feature>
<dbReference type="InterPro" id="IPR004332">
    <property type="entry name" value="Transposase_MuDR"/>
</dbReference>
<dbReference type="Pfam" id="PF03108">
    <property type="entry name" value="DBD_Tnp_Mut"/>
    <property type="match status" value="1"/>
</dbReference>
<feature type="region of interest" description="Disordered" evidence="1">
    <location>
        <begin position="211"/>
        <end position="230"/>
    </location>
</feature>
<name>A0AA88XBW3_9ASTE</name>
<keyword evidence="4" id="KW-1185">Reference proteome</keyword>
<comment type="caution">
    <text evidence="3">The sequence shown here is derived from an EMBL/GenBank/DDBJ whole genome shotgun (WGS) entry which is preliminary data.</text>
</comment>
<feature type="compositionally biased region" description="Acidic residues" evidence="1">
    <location>
        <begin position="240"/>
        <end position="264"/>
    </location>
</feature>
<proteinExistence type="predicted"/>
<gene>
    <name evidence="3" type="ORF">RJ639_001909</name>
</gene>
<accession>A0AA88XBW3</accession>
<feature type="compositionally biased region" description="Basic and acidic residues" evidence="1">
    <location>
        <begin position="266"/>
        <end position="290"/>
    </location>
</feature>
<feature type="compositionally biased region" description="Acidic residues" evidence="1">
    <location>
        <begin position="212"/>
        <end position="227"/>
    </location>
</feature>
<protein>
    <recommendedName>
        <fullName evidence="2">Transposase MuDR plant domain-containing protein</fullName>
    </recommendedName>
</protein>
<feature type="domain" description="Transposase MuDR plant" evidence="2">
    <location>
        <begin position="346"/>
        <end position="412"/>
    </location>
</feature>
<dbReference type="AlphaFoldDB" id="A0AA88XBW3"/>
<sequence>MKVDSSIRSLANLLRQTEIGGRITNFVVRKINCFVRAERESFILLRNVNELKALKHLAPVTYALGCCLLEDDLRLSSSSLLYYVIPGVSFDHGLRSITDDRGVADMVVLGNVLRIEYGDNGDVDDGMAVGGGDITEAEAVVNVEGNADESVNEDVNECVNEGVNEEVTEGVTEGDEAELENEGLTEAEGVNEGVTEGDEAELENKRLTEVEGVNEGETEDDEAELENEGLTKAEAVNEKEIEDDDSEEVNVDDEDVVIEDEGPDPPELHEGLERRHEDDDIFKGPESGDRWDVNVDKRGEQWYSDGDDSDELRSLVGSESDEDLAPRYPEFNEKTSWEGETCPDLFVGMKFSNPQVFRQALKLHCVRGYDFVYKKNENRRITDVCKYWDKEHGECQWRVHASPIGGEQTFQIKTMFQIHTCGRDFDNHLVNSRYIAEHYLEKFGDDPQNKNPSVIYKIRGGHNA</sequence>
<dbReference type="PANTHER" id="PTHR31973:SF187">
    <property type="entry name" value="MUTATOR TRANSPOSASE MUDRA PROTEIN"/>
    <property type="match status" value="1"/>
</dbReference>
<reference evidence="3" key="1">
    <citation type="submission" date="2022-12" db="EMBL/GenBank/DDBJ databases">
        <title>Draft genome assemblies for two species of Escallonia (Escalloniales).</title>
        <authorList>
            <person name="Chanderbali A."/>
            <person name="Dervinis C."/>
            <person name="Anghel I."/>
            <person name="Soltis D."/>
            <person name="Soltis P."/>
            <person name="Zapata F."/>
        </authorList>
    </citation>
    <scope>NUCLEOTIDE SEQUENCE</scope>
    <source>
        <strain evidence="3">UCBG64.0493</strain>
        <tissue evidence="3">Leaf</tissue>
    </source>
</reference>
<organism evidence="3 4">
    <name type="scientific">Escallonia herrerae</name>
    <dbReference type="NCBI Taxonomy" id="1293975"/>
    <lineage>
        <taxon>Eukaryota</taxon>
        <taxon>Viridiplantae</taxon>
        <taxon>Streptophyta</taxon>
        <taxon>Embryophyta</taxon>
        <taxon>Tracheophyta</taxon>
        <taxon>Spermatophyta</taxon>
        <taxon>Magnoliopsida</taxon>
        <taxon>eudicotyledons</taxon>
        <taxon>Gunneridae</taxon>
        <taxon>Pentapetalae</taxon>
        <taxon>asterids</taxon>
        <taxon>campanulids</taxon>
        <taxon>Escalloniales</taxon>
        <taxon>Escalloniaceae</taxon>
        <taxon>Escallonia</taxon>
    </lineage>
</organism>
<evidence type="ECO:0000313" key="4">
    <source>
        <dbReference type="Proteomes" id="UP001188597"/>
    </source>
</evidence>
<feature type="compositionally biased region" description="Acidic residues" evidence="1">
    <location>
        <begin position="169"/>
        <end position="185"/>
    </location>
</feature>
<evidence type="ECO:0000256" key="1">
    <source>
        <dbReference type="SAM" id="MobiDB-lite"/>
    </source>
</evidence>
<evidence type="ECO:0000313" key="3">
    <source>
        <dbReference type="EMBL" id="KAK3043713.1"/>
    </source>
</evidence>
<feature type="region of interest" description="Disordered" evidence="1">
    <location>
        <begin position="239"/>
        <end position="290"/>
    </location>
</feature>
<dbReference type="EMBL" id="JAVXUP010000002">
    <property type="protein sequence ID" value="KAK3043713.1"/>
    <property type="molecule type" value="Genomic_DNA"/>
</dbReference>
<dbReference type="Proteomes" id="UP001188597">
    <property type="component" value="Unassembled WGS sequence"/>
</dbReference>